<dbReference type="SUPFAM" id="SSF56784">
    <property type="entry name" value="HAD-like"/>
    <property type="match status" value="1"/>
</dbReference>
<dbReference type="InterPro" id="IPR023198">
    <property type="entry name" value="PGP-like_dom2"/>
</dbReference>
<dbReference type="InterPro" id="IPR006439">
    <property type="entry name" value="HAD-SF_hydro_IA"/>
</dbReference>
<keyword evidence="1" id="KW-0479">Metal-binding</keyword>
<name>A0A7D4TAI4_9GAMM</name>
<evidence type="ECO:0000256" key="2">
    <source>
        <dbReference type="ARBA" id="ARBA00022801"/>
    </source>
</evidence>
<dbReference type="GO" id="GO:0008967">
    <property type="term" value="F:phosphoglycolate phosphatase activity"/>
    <property type="evidence" value="ECO:0007669"/>
    <property type="project" value="TreeGrafter"/>
</dbReference>
<evidence type="ECO:0000256" key="1">
    <source>
        <dbReference type="ARBA" id="ARBA00022723"/>
    </source>
</evidence>
<gene>
    <name evidence="5" type="ORF">HQN79_05885</name>
</gene>
<sequence>MDTSAHDINCVLFDLDGTLLDTSYDFAYAMHLTCEHFNQKTLRYQDLRKTVSQGGLAMTKLAFPELEGEELEQRRQFFLDVYFNNIDRHTRIFPGLESGLEHLAKKDASWGIVTNKPTWLTEKLLQNVYFPSTPKTVICGDTLAVRKPFPEPMLLAAKECGSAPENCIYLGDHPRDIEAGINAKMMTGAALFGYLPEQAEDKDWPADLFFNTPYEISQFIENRF</sequence>
<dbReference type="Gene3D" id="3.40.50.1000">
    <property type="entry name" value="HAD superfamily/HAD-like"/>
    <property type="match status" value="1"/>
</dbReference>
<dbReference type="GO" id="GO:0046872">
    <property type="term" value="F:metal ion binding"/>
    <property type="evidence" value="ECO:0007669"/>
    <property type="project" value="UniProtKB-KW"/>
</dbReference>
<dbReference type="InterPro" id="IPR041492">
    <property type="entry name" value="HAD_2"/>
</dbReference>
<keyword evidence="2 5" id="KW-0378">Hydrolase</keyword>
<dbReference type="PANTHER" id="PTHR43434">
    <property type="entry name" value="PHOSPHOGLYCOLATE PHOSPHATASE"/>
    <property type="match status" value="1"/>
</dbReference>
<dbReference type="InterPro" id="IPR023214">
    <property type="entry name" value="HAD_sf"/>
</dbReference>
<dbReference type="SFLD" id="SFLDG01129">
    <property type="entry name" value="C1.5:_HAD__Beta-PGM__Phosphata"/>
    <property type="match status" value="1"/>
</dbReference>
<proteinExistence type="predicted"/>
<dbReference type="AlphaFoldDB" id="A0A7D4TAI4"/>
<evidence type="ECO:0000256" key="4">
    <source>
        <dbReference type="ARBA" id="ARBA00023277"/>
    </source>
</evidence>
<dbReference type="Pfam" id="PF13419">
    <property type="entry name" value="HAD_2"/>
    <property type="match status" value="1"/>
</dbReference>
<keyword evidence="4" id="KW-0119">Carbohydrate metabolism</keyword>
<dbReference type="GO" id="GO:0005829">
    <property type="term" value="C:cytosol"/>
    <property type="evidence" value="ECO:0007669"/>
    <property type="project" value="TreeGrafter"/>
</dbReference>
<reference evidence="5 6" key="1">
    <citation type="submission" date="2020-05" db="EMBL/GenBank/DDBJ databases">
        <title>Thiomicrorhabdus sediminis sp.nov. and Thiomicrorhabdus xiamenensis sp.nov., novel sulfur-oxidizing bacteria isolated from coastal sediment.</title>
        <authorList>
            <person name="Liu X."/>
        </authorList>
    </citation>
    <scope>NUCLEOTIDE SEQUENCE [LARGE SCALE GENOMIC DNA]</scope>
    <source>
        <strain evidence="5 6">G2</strain>
    </source>
</reference>
<dbReference type="InterPro" id="IPR036412">
    <property type="entry name" value="HAD-like_sf"/>
</dbReference>
<evidence type="ECO:0000256" key="3">
    <source>
        <dbReference type="ARBA" id="ARBA00022842"/>
    </source>
</evidence>
<evidence type="ECO:0000313" key="5">
    <source>
        <dbReference type="EMBL" id="QKI89126.1"/>
    </source>
</evidence>
<keyword evidence="3" id="KW-0460">Magnesium</keyword>
<protein>
    <submittedName>
        <fullName evidence="5">HAD-IA family hydrolase</fullName>
    </submittedName>
</protein>
<dbReference type="PANTHER" id="PTHR43434:SF23">
    <property type="entry name" value="PHOSPHOGLYCOLATE PHOSPHATASE"/>
    <property type="match status" value="1"/>
</dbReference>
<accession>A0A7D4TAI4</accession>
<dbReference type="GO" id="GO:0006281">
    <property type="term" value="P:DNA repair"/>
    <property type="evidence" value="ECO:0007669"/>
    <property type="project" value="TreeGrafter"/>
</dbReference>
<evidence type="ECO:0000313" key="6">
    <source>
        <dbReference type="Proteomes" id="UP000504724"/>
    </source>
</evidence>
<dbReference type="SFLD" id="SFLDS00003">
    <property type="entry name" value="Haloacid_Dehalogenase"/>
    <property type="match status" value="1"/>
</dbReference>
<dbReference type="Proteomes" id="UP000504724">
    <property type="component" value="Chromosome"/>
</dbReference>
<organism evidence="5 6">
    <name type="scientific">Thiomicrorhabdus xiamenensis</name>
    <dbReference type="NCBI Taxonomy" id="2739063"/>
    <lineage>
        <taxon>Bacteria</taxon>
        <taxon>Pseudomonadati</taxon>
        <taxon>Pseudomonadota</taxon>
        <taxon>Gammaproteobacteria</taxon>
        <taxon>Thiotrichales</taxon>
        <taxon>Piscirickettsiaceae</taxon>
        <taxon>Thiomicrorhabdus</taxon>
    </lineage>
</organism>
<dbReference type="KEGG" id="txa:HQN79_05885"/>
<dbReference type="InterPro" id="IPR050155">
    <property type="entry name" value="HAD-like_hydrolase_sf"/>
</dbReference>
<dbReference type="Gene3D" id="1.10.150.240">
    <property type="entry name" value="Putative phosphatase, domain 2"/>
    <property type="match status" value="1"/>
</dbReference>
<dbReference type="NCBIfam" id="TIGR01549">
    <property type="entry name" value="HAD-SF-IA-v1"/>
    <property type="match status" value="1"/>
</dbReference>
<keyword evidence="6" id="KW-1185">Reference proteome</keyword>
<dbReference type="RefSeq" id="WP_173284975.1">
    <property type="nucleotide sequence ID" value="NZ_CP054020.1"/>
</dbReference>
<dbReference type="EMBL" id="CP054020">
    <property type="protein sequence ID" value="QKI89126.1"/>
    <property type="molecule type" value="Genomic_DNA"/>
</dbReference>